<protein>
    <submittedName>
        <fullName evidence="4">CP2A9-like protein</fullName>
    </submittedName>
</protein>
<dbReference type="Pfam" id="PF00067">
    <property type="entry name" value="p450"/>
    <property type="match status" value="1"/>
</dbReference>
<keyword evidence="3" id="KW-0408">Iron</keyword>
<accession>A0ABY7FYA3</accession>
<keyword evidence="5" id="KW-1185">Reference proteome</keyword>
<organism evidence="4 5">
    <name type="scientific">Mya arenaria</name>
    <name type="common">Soft-shell clam</name>
    <dbReference type="NCBI Taxonomy" id="6604"/>
    <lineage>
        <taxon>Eukaryota</taxon>
        <taxon>Metazoa</taxon>
        <taxon>Spiralia</taxon>
        <taxon>Lophotrochozoa</taxon>
        <taxon>Mollusca</taxon>
        <taxon>Bivalvia</taxon>
        <taxon>Autobranchia</taxon>
        <taxon>Heteroconchia</taxon>
        <taxon>Euheterodonta</taxon>
        <taxon>Imparidentia</taxon>
        <taxon>Neoheterodontei</taxon>
        <taxon>Myida</taxon>
        <taxon>Myoidea</taxon>
        <taxon>Myidae</taxon>
        <taxon>Mya</taxon>
    </lineage>
</organism>
<comment type="similarity">
    <text evidence="1">Belongs to the cytochrome P450 family.</text>
</comment>
<reference evidence="4" key="1">
    <citation type="submission" date="2022-11" db="EMBL/GenBank/DDBJ databases">
        <title>Centuries of genome instability and evolution in soft-shell clam transmissible cancer (bioRxiv).</title>
        <authorList>
            <person name="Hart S.F.M."/>
            <person name="Yonemitsu M.A."/>
            <person name="Giersch R.M."/>
            <person name="Beal B.F."/>
            <person name="Arriagada G."/>
            <person name="Davis B.W."/>
            <person name="Ostrander E.A."/>
            <person name="Goff S.P."/>
            <person name="Metzger M.J."/>
        </authorList>
    </citation>
    <scope>NUCLEOTIDE SEQUENCE</scope>
    <source>
        <strain evidence="4">MELC-2E11</strain>
        <tissue evidence="4">Siphon/mantle</tissue>
    </source>
</reference>
<dbReference type="InterPro" id="IPR001128">
    <property type="entry name" value="Cyt_P450"/>
</dbReference>
<dbReference type="SUPFAM" id="SSF48264">
    <property type="entry name" value="Cytochrome P450"/>
    <property type="match status" value="1"/>
</dbReference>
<sequence length="244" mass="27335">MMYIGQLLIPADWTVLALLALVSILTVVYVTSASSSRKLPPGPKPWPIVGNLPYIRRQNKPMFEVMLTLRQQYGDVVRLKLGPSLNFIFIMGKDNVYKAAVDMKDKFKFRPNNFFATNYIFQNKGILSANGAEHTALRKLILVTMRDFGVGRKSLEECIQEEARLLCDLIESKKGQPTYYLDNFKMGVSNIVAGIVYGNSVNTSTRWCARSCLLGGIPEKQNIDGFGHQVKNAELCITGSCRET</sequence>
<evidence type="ECO:0000256" key="1">
    <source>
        <dbReference type="ARBA" id="ARBA00010617"/>
    </source>
</evidence>
<dbReference type="PANTHER" id="PTHR24300">
    <property type="entry name" value="CYTOCHROME P450 508A4-RELATED"/>
    <property type="match status" value="1"/>
</dbReference>
<dbReference type="InterPro" id="IPR036396">
    <property type="entry name" value="Cyt_P450_sf"/>
</dbReference>
<evidence type="ECO:0000313" key="4">
    <source>
        <dbReference type="EMBL" id="WAR26022.1"/>
    </source>
</evidence>
<dbReference type="PANTHER" id="PTHR24300:SF397">
    <property type="entry name" value="CYTOCHROME P450 2U1"/>
    <property type="match status" value="1"/>
</dbReference>
<proteinExistence type="inferred from homology"/>
<name>A0ABY7FYA3_MYAAR</name>
<dbReference type="EMBL" id="CP111025">
    <property type="protein sequence ID" value="WAR26022.1"/>
    <property type="molecule type" value="Genomic_DNA"/>
</dbReference>
<evidence type="ECO:0000256" key="2">
    <source>
        <dbReference type="ARBA" id="ARBA00022723"/>
    </source>
</evidence>
<dbReference type="Gene3D" id="1.10.630.10">
    <property type="entry name" value="Cytochrome P450"/>
    <property type="match status" value="1"/>
</dbReference>
<evidence type="ECO:0000256" key="3">
    <source>
        <dbReference type="ARBA" id="ARBA00023004"/>
    </source>
</evidence>
<dbReference type="InterPro" id="IPR050182">
    <property type="entry name" value="Cytochrome_P450_fam2"/>
</dbReference>
<gene>
    <name evidence="4" type="ORF">MAR_011726</name>
</gene>
<evidence type="ECO:0000313" key="5">
    <source>
        <dbReference type="Proteomes" id="UP001164746"/>
    </source>
</evidence>
<dbReference type="Proteomes" id="UP001164746">
    <property type="component" value="Chromosome 14"/>
</dbReference>
<keyword evidence="2" id="KW-0479">Metal-binding</keyword>